<accession>A0A9N7UH89</accession>
<reference evidence="1" key="1">
    <citation type="submission" date="2020-03" db="EMBL/GenBank/DDBJ databases">
        <authorList>
            <person name="Weist P."/>
        </authorList>
    </citation>
    <scope>NUCLEOTIDE SEQUENCE</scope>
</reference>
<dbReference type="Proteomes" id="UP001153269">
    <property type="component" value="Unassembled WGS sequence"/>
</dbReference>
<keyword evidence="2" id="KW-1185">Reference proteome</keyword>
<gene>
    <name evidence="1" type="ORF">PLEPLA_LOCUS18414</name>
</gene>
<dbReference type="AlphaFoldDB" id="A0A9N7UH89"/>
<comment type="caution">
    <text evidence="1">The sequence shown here is derived from an EMBL/GenBank/DDBJ whole genome shotgun (WGS) entry which is preliminary data.</text>
</comment>
<organism evidence="1 2">
    <name type="scientific">Pleuronectes platessa</name>
    <name type="common">European plaice</name>
    <dbReference type="NCBI Taxonomy" id="8262"/>
    <lineage>
        <taxon>Eukaryota</taxon>
        <taxon>Metazoa</taxon>
        <taxon>Chordata</taxon>
        <taxon>Craniata</taxon>
        <taxon>Vertebrata</taxon>
        <taxon>Euteleostomi</taxon>
        <taxon>Actinopterygii</taxon>
        <taxon>Neopterygii</taxon>
        <taxon>Teleostei</taxon>
        <taxon>Neoteleostei</taxon>
        <taxon>Acanthomorphata</taxon>
        <taxon>Carangaria</taxon>
        <taxon>Pleuronectiformes</taxon>
        <taxon>Pleuronectoidei</taxon>
        <taxon>Pleuronectidae</taxon>
        <taxon>Pleuronectes</taxon>
    </lineage>
</organism>
<name>A0A9N7UH89_PLEPL</name>
<evidence type="ECO:0000313" key="1">
    <source>
        <dbReference type="EMBL" id="CAB1430432.1"/>
    </source>
</evidence>
<proteinExistence type="predicted"/>
<sequence length="101" mass="11305">MFDERVLVDPLIKHSCKAESTEPSVEHCQHVSTSDRGHPPASLRWREDDRMQAERGWLGAEVYCKGYGHPVKQVESILDLIAQGVSTKEKVPCETSTGRSV</sequence>
<evidence type="ECO:0000313" key="2">
    <source>
        <dbReference type="Proteomes" id="UP001153269"/>
    </source>
</evidence>
<protein>
    <submittedName>
        <fullName evidence="1">Uncharacterized protein</fullName>
    </submittedName>
</protein>
<dbReference type="EMBL" id="CADEAL010001229">
    <property type="protein sequence ID" value="CAB1430432.1"/>
    <property type="molecule type" value="Genomic_DNA"/>
</dbReference>